<dbReference type="AlphaFoldDB" id="A0A327ND84"/>
<reference evidence="1 2" key="1">
    <citation type="submission" date="2018-06" db="EMBL/GenBank/DDBJ databases">
        <title>Spirosoma sp. HMF3257 Genome sequencing and assembly.</title>
        <authorList>
            <person name="Kang H."/>
            <person name="Cha I."/>
            <person name="Kim H."/>
            <person name="Kang J."/>
            <person name="Joh K."/>
        </authorList>
    </citation>
    <scope>NUCLEOTIDE SEQUENCE [LARGE SCALE GENOMIC DNA]</scope>
    <source>
        <strain evidence="1 2">HMF3257</strain>
    </source>
</reference>
<evidence type="ECO:0000313" key="1">
    <source>
        <dbReference type="EMBL" id="RAI73230.1"/>
    </source>
</evidence>
<comment type="caution">
    <text evidence="1">The sequence shown here is derived from an EMBL/GenBank/DDBJ whole genome shotgun (WGS) entry which is preliminary data.</text>
</comment>
<dbReference type="Proteomes" id="UP000249016">
    <property type="component" value="Unassembled WGS sequence"/>
</dbReference>
<dbReference type="OrthoDB" id="930585at2"/>
<dbReference type="RefSeq" id="WP_111340112.1">
    <property type="nucleotide sequence ID" value="NZ_QLII01000001.1"/>
</dbReference>
<proteinExistence type="predicted"/>
<dbReference type="EMBL" id="QLII01000001">
    <property type="protein sequence ID" value="RAI73230.1"/>
    <property type="molecule type" value="Genomic_DNA"/>
</dbReference>
<gene>
    <name evidence="1" type="ORF">HMF3257_00210</name>
</gene>
<evidence type="ECO:0000313" key="2">
    <source>
        <dbReference type="Proteomes" id="UP000249016"/>
    </source>
</evidence>
<sequence>MESILEIFQIVKKDFCGLLNYKLRGNTIEIITGIPTITSAAVSVFISYDKGKYAVSDGGWLSAGEYNNYNNDPDEGEVIDRIIDQYMQFFSIKQLNVKMDQFTITARRKMSSYFLGAF</sequence>
<keyword evidence="2" id="KW-1185">Reference proteome</keyword>
<name>A0A327ND84_9BACT</name>
<protein>
    <submittedName>
        <fullName evidence="1">Uncharacterized protein</fullName>
    </submittedName>
</protein>
<organism evidence="1 2">
    <name type="scientific">Spirosoma telluris</name>
    <dbReference type="NCBI Taxonomy" id="2183553"/>
    <lineage>
        <taxon>Bacteria</taxon>
        <taxon>Pseudomonadati</taxon>
        <taxon>Bacteroidota</taxon>
        <taxon>Cytophagia</taxon>
        <taxon>Cytophagales</taxon>
        <taxon>Cytophagaceae</taxon>
        <taxon>Spirosoma</taxon>
    </lineage>
</organism>
<accession>A0A327ND84</accession>